<evidence type="ECO:0008006" key="4">
    <source>
        <dbReference type="Google" id="ProtNLM"/>
    </source>
</evidence>
<evidence type="ECO:0000313" key="2">
    <source>
        <dbReference type="EMBL" id="RIH89449.1"/>
    </source>
</evidence>
<accession>A0A399F2E9</accession>
<comment type="caution">
    <text evidence="2">The sequence shown here is derived from an EMBL/GenBank/DDBJ whole genome shotgun (WGS) entry which is preliminary data.</text>
</comment>
<keyword evidence="1" id="KW-0812">Transmembrane</keyword>
<dbReference type="OrthoDB" id="7406839at2"/>
<sequence>MSNETKPQEKLSSSPWHARKLPFALLAGLLLLVAYAWFSPYLTFVGIQRAIQSNDPSRLERYVDFPRVRESLKADLNRTLMEQAKQDESGYGALGLLFAASLVEPLVNALITPQGLASIGTGEDPQYGNLEAVRDWRLKRQGLSQVLLHHKDNPNEGIVMERQGLGWKVVRLQIQNLQK</sequence>
<dbReference type="AlphaFoldDB" id="A0A399F2E9"/>
<dbReference type="Proteomes" id="UP000265341">
    <property type="component" value="Unassembled WGS sequence"/>
</dbReference>
<dbReference type="Pfam" id="PF11159">
    <property type="entry name" value="DUF2939"/>
    <property type="match status" value="1"/>
</dbReference>
<keyword evidence="3" id="KW-1185">Reference proteome</keyword>
<reference evidence="2 3" key="1">
    <citation type="submission" date="2018-08" db="EMBL/GenBank/DDBJ databases">
        <title>Meiothermus roseus NBRC 110900 genome sequencing project.</title>
        <authorList>
            <person name="Da Costa M.S."/>
            <person name="Albuquerque L."/>
            <person name="Raposo P."/>
            <person name="Froufe H.J.C."/>
            <person name="Barroso C.S."/>
            <person name="Egas C."/>
        </authorList>
    </citation>
    <scope>NUCLEOTIDE SEQUENCE [LARGE SCALE GENOMIC DNA]</scope>
    <source>
        <strain evidence="2 3">NBRC 110900</strain>
    </source>
</reference>
<proteinExistence type="predicted"/>
<organism evidence="2 3">
    <name type="scientific">Calidithermus roseus</name>
    <dbReference type="NCBI Taxonomy" id="1644118"/>
    <lineage>
        <taxon>Bacteria</taxon>
        <taxon>Thermotogati</taxon>
        <taxon>Deinococcota</taxon>
        <taxon>Deinococci</taxon>
        <taxon>Thermales</taxon>
        <taxon>Thermaceae</taxon>
        <taxon>Calidithermus</taxon>
    </lineage>
</organism>
<keyword evidence="1" id="KW-1133">Transmembrane helix</keyword>
<dbReference type="InterPro" id="IPR021330">
    <property type="entry name" value="DUF2939"/>
</dbReference>
<protein>
    <recommendedName>
        <fullName evidence="4">DUF2939 domain-containing protein</fullName>
    </recommendedName>
</protein>
<feature type="transmembrane region" description="Helical" evidence="1">
    <location>
        <begin position="21"/>
        <end position="38"/>
    </location>
</feature>
<name>A0A399F2E9_9DEIN</name>
<dbReference type="RefSeq" id="WP_119275706.1">
    <property type="nucleotide sequence ID" value="NZ_QWLA01000003.1"/>
</dbReference>
<evidence type="ECO:0000313" key="3">
    <source>
        <dbReference type="Proteomes" id="UP000265341"/>
    </source>
</evidence>
<evidence type="ECO:0000256" key="1">
    <source>
        <dbReference type="SAM" id="Phobius"/>
    </source>
</evidence>
<keyword evidence="1" id="KW-0472">Membrane</keyword>
<gene>
    <name evidence="2" type="ORF">Mrose_00349</name>
</gene>
<dbReference type="EMBL" id="QWLA01000003">
    <property type="protein sequence ID" value="RIH89449.1"/>
    <property type="molecule type" value="Genomic_DNA"/>
</dbReference>